<dbReference type="OrthoDB" id="9769600at2"/>
<dbReference type="EMBL" id="CP027668">
    <property type="protein sequence ID" value="AVO46462.1"/>
    <property type="molecule type" value="Genomic_DNA"/>
</dbReference>
<dbReference type="RefSeq" id="WP_106749802.1">
    <property type="nucleotide sequence ID" value="NZ_CP027668.1"/>
</dbReference>
<organism evidence="2 3">
    <name type="scientific">Phreatobacter cathodiphilus</name>
    <dbReference type="NCBI Taxonomy" id="1868589"/>
    <lineage>
        <taxon>Bacteria</taxon>
        <taxon>Pseudomonadati</taxon>
        <taxon>Pseudomonadota</taxon>
        <taxon>Alphaproteobacteria</taxon>
        <taxon>Hyphomicrobiales</taxon>
        <taxon>Phreatobacteraceae</taxon>
        <taxon>Phreatobacter</taxon>
    </lineage>
</organism>
<name>A0A2S0NE76_9HYPH</name>
<feature type="region of interest" description="Disordered" evidence="1">
    <location>
        <begin position="369"/>
        <end position="391"/>
    </location>
</feature>
<dbReference type="PANTHER" id="PTHR12526:SF630">
    <property type="entry name" value="GLYCOSYLTRANSFERASE"/>
    <property type="match status" value="1"/>
</dbReference>
<keyword evidence="3" id="KW-1185">Reference proteome</keyword>
<dbReference type="GO" id="GO:0016740">
    <property type="term" value="F:transferase activity"/>
    <property type="evidence" value="ECO:0007669"/>
    <property type="project" value="UniProtKB-KW"/>
</dbReference>
<keyword evidence="2" id="KW-0808">Transferase</keyword>
<sequence>MNAINRRPQLVCFSHLRWDFVFQRPQHLLSRAALDHDVYFIEEPLFDDGACPQLQASRRPEGVTVLVPVLPPSDEDTAASLIAGLLKPILQPSSRQRILWYYTPMAMAFSRDLEADVVVYDNMDELSAFRGAPPRLLDLEAELFSRADMVFTGGMSLYAAKRRRHRNVHPFPSSIDVAHFDQARRRPAEPADQAVIGGPRAGFFGVIDERMDLDLVAETARLRPDWQFVMIGPVVKIDPASLPRAANIHWLGGKSYRELPAYLGGWDVGLMPFALNESTRFISPTKTPEFLAAGLPVLSTAIADVISPYGERGLVDIVSDATGLADGLDRLRARPRGSWLAAVDAHLAGMSWNRTWAGMQRLIQGTLQSRRQPTGLRGRSLPTLVGETAHV</sequence>
<dbReference type="Proteomes" id="UP000237889">
    <property type="component" value="Chromosome"/>
</dbReference>
<dbReference type="Gene3D" id="3.40.50.2000">
    <property type="entry name" value="Glycogen Phosphorylase B"/>
    <property type="match status" value="1"/>
</dbReference>
<dbReference type="KEGG" id="phr:C6569_16145"/>
<dbReference type="PANTHER" id="PTHR12526">
    <property type="entry name" value="GLYCOSYLTRANSFERASE"/>
    <property type="match status" value="1"/>
</dbReference>
<dbReference type="SUPFAM" id="SSF53756">
    <property type="entry name" value="UDP-Glycosyltransferase/glycogen phosphorylase"/>
    <property type="match status" value="1"/>
</dbReference>
<dbReference type="CDD" id="cd04950">
    <property type="entry name" value="GT4_TuaH-like"/>
    <property type="match status" value="1"/>
</dbReference>
<proteinExistence type="predicted"/>
<reference evidence="2 3" key="1">
    <citation type="submission" date="2018-03" db="EMBL/GenBank/DDBJ databases">
        <title>Genome sequencing of Phreatobacter sp.</title>
        <authorList>
            <person name="Kim S.-J."/>
            <person name="Heo J."/>
            <person name="Kwon S.-W."/>
        </authorList>
    </citation>
    <scope>NUCLEOTIDE SEQUENCE [LARGE SCALE GENOMIC DNA]</scope>
    <source>
        <strain evidence="2 3">S-12</strain>
    </source>
</reference>
<evidence type="ECO:0000313" key="3">
    <source>
        <dbReference type="Proteomes" id="UP000237889"/>
    </source>
</evidence>
<dbReference type="AlphaFoldDB" id="A0A2S0NE76"/>
<evidence type="ECO:0000313" key="2">
    <source>
        <dbReference type="EMBL" id="AVO46462.1"/>
    </source>
</evidence>
<accession>A0A2S0NE76</accession>
<evidence type="ECO:0000256" key="1">
    <source>
        <dbReference type="SAM" id="MobiDB-lite"/>
    </source>
</evidence>
<dbReference type="Pfam" id="PF13692">
    <property type="entry name" value="Glyco_trans_1_4"/>
    <property type="match status" value="1"/>
</dbReference>
<protein>
    <submittedName>
        <fullName evidence="2">Glycosyl transferase</fullName>
    </submittedName>
</protein>
<gene>
    <name evidence="2" type="ORF">C6569_16145</name>
</gene>